<feature type="chain" id="PRO_5046560187" evidence="1">
    <location>
        <begin position="26"/>
        <end position="704"/>
    </location>
</feature>
<comment type="caution">
    <text evidence="2">The sequence shown here is derived from an EMBL/GenBank/DDBJ whole genome shotgun (WGS) entry which is preliminary data.</text>
</comment>
<dbReference type="InterPro" id="IPR012334">
    <property type="entry name" value="Pectin_lyas_fold"/>
</dbReference>
<dbReference type="InterPro" id="IPR006311">
    <property type="entry name" value="TAT_signal"/>
</dbReference>
<evidence type="ECO:0000256" key="1">
    <source>
        <dbReference type="SAM" id="SignalP"/>
    </source>
</evidence>
<dbReference type="Proteomes" id="UP001628646">
    <property type="component" value="Unassembled WGS sequence"/>
</dbReference>
<keyword evidence="3" id="KW-1185">Reference proteome</keyword>
<dbReference type="Gene3D" id="2.160.20.10">
    <property type="entry name" value="Single-stranded right-handed beta-helix, Pectin lyase-like"/>
    <property type="match status" value="1"/>
</dbReference>
<feature type="signal peptide" evidence="1">
    <location>
        <begin position="1"/>
        <end position="25"/>
    </location>
</feature>
<accession>A0ABW8W2J7</accession>
<dbReference type="RefSeq" id="WP_407800341.1">
    <property type="nucleotide sequence ID" value="NZ_JBJNUX010000004.1"/>
</dbReference>
<dbReference type="PROSITE" id="PS51318">
    <property type="entry name" value="TAT"/>
    <property type="match status" value="1"/>
</dbReference>
<gene>
    <name evidence="2" type="ORF">ACJ8NA_12575</name>
</gene>
<name>A0ABW8W2J7_9PSED</name>
<organism evidence="2 3">
    <name type="scientific">Pseudomonas azerbaijanorientalis</name>
    <dbReference type="NCBI Taxonomy" id="2842350"/>
    <lineage>
        <taxon>Bacteria</taxon>
        <taxon>Pseudomonadati</taxon>
        <taxon>Pseudomonadota</taxon>
        <taxon>Gammaproteobacteria</taxon>
        <taxon>Pseudomonadales</taxon>
        <taxon>Pseudomonadaceae</taxon>
        <taxon>Pseudomonas</taxon>
    </lineage>
</organism>
<evidence type="ECO:0000313" key="3">
    <source>
        <dbReference type="Proteomes" id="UP001628646"/>
    </source>
</evidence>
<reference evidence="2 3" key="1">
    <citation type="submission" date="2024-12" db="EMBL/GenBank/DDBJ databases">
        <title>Pseudomonas species isolated from Lotus nodules promote plant growth.</title>
        <authorList>
            <person name="Yu Y.-H."/>
            <person name="Kurtenbach J."/>
            <person name="Crosbie D."/>
            <person name="Brachmann A."/>
            <person name="Marin M."/>
        </authorList>
    </citation>
    <scope>NUCLEOTIDE SEQUENCE [LARGE SCALE GENOMIC DNA]</scope>
    <source>
        <strain evidence="2 3">PLb11B</strain>
    </source>
</reference>
<proteinExistence type="predicted"/>
<dbReference type="EMBL" id="JBJNUY010000005">
    <property type="protein sequence ID" value="MFL8999484.1"/>
    <property type="molecule type" value="Genomic_DNA"/>
</dbReference>
<protein>
    <submittedName>
        <fullName evidence="2">Uncharacterized protein</fullName>
    </submittedName>
</protein>
<keyword evidence="1" id="KW-0732">Signal</keyword>
<sequence length="704" mass="77384">MVNRRNLLKLSALGTASFAAPLAYSASKITMAYNTGNPPGSASPKDLFDNAEDLDYLMTGSGVSHPNRLGVSLKSWKGMEVEHNSAQARRESEFDVDQARRGEQFNAFMDASGYEPPVPYGAGILLDRTTKTVTYLGNEYRARGSFIPLTTSNWSSDESKLKLIGDDSLRQESANFTDPLKGAALIGRATRQINTMAELMVVPGRYHGDRIHLTAYRDGWASLANPGYVGEGGFKWSATSTTTANPGTVIAVTGVPVGRWLREVPNGELLGEMFGAYWDGITDSWAAIQAMLDEGTASKRNTGLTGRTFVITQSLVLRTFSVTMAGSYQFQGVVDFQGRNANTTRLRYPAISNAPALIVENIVGQHYSPLKGEIGSRMTFEGSATSWGIEYRGVGQLNTSGTIFSTNRYGQVFHNKDAGQYTEFVTSRDCRYTRYCLTKWRMMKTNGDDSMHGHSWESCTWEQDPGQPAFVVENNCIWYHARLKGTYFSNGETTMFLNNNSNVRYVADCHLELSYEASTNHRAILCDAPFINRGLYFTGNIRSLQKPVILKKAYQITALHRDPLSTTLNNPTFAPRSFEIKPSVDGYMDMTDLVAEIARWGGCIMEVMYSSTNNIGNHFYSDVLAIGPSGNFNPEAGSPTLVARLLAKNNANHGPAAYSYIGTSYQVRMTNANFTIANGSRASVTLTPIGNTWGLTPDNNMING</sequence>
<evidence type="ECO:0000313" key="2">
    <source>
        <dbReference type="EMBL" id="MFL8999484.1"/>
    </source>
</evidence>